<feature type="compositionally biased region" description="Polar residues" evidence="3">
    <location>
        <begin position="25"/>
        <end position="34"/>
    </location>
</feature>
<dbReference type="EMBL" id="VLKH01000005">
    <property type="protein sequence ID" value="TWH79956.1"/>
    <property type="molecule type" value="Genomic_DNA"/>
</dbReference>
<feature type="compositionally biased region" description="Acidic residues" evidence="3">
    <location>
        <begin position="37"/>
        <end position="46"/>
    </location>
</feature>
<organism evidence="6 7">
    <name type="scientific">Sedimentibacter saalensis</name>
    <dbReference type="NCBI Taxonomy" id="130788"/>
    <lineage>
        <taxon>Bacteria</taxon>
        <taxon>Bacillati</taxon>
        <taxon>Bacillota</taxon>
        <taxon>Tissierellia</taxon>
        <taxon>Sedimentibacter</taxon>
    </lineage>
</organism>
<dbReference type="GO" id="GO:0005975">
    <property type="term" value="P:carbohydrate metabolic process"/>
    <property type="evidence" value="ECO:0007669"/>
    <property type="project" value="InterPro"/>
</dbReference>
<evidence type="ECO:0000313" key="7">
    <source>
        <dbReference type="Proteomes" id="UP000315343"/>
    </source>
</evidence>
<evidence type="ECO:0000256" key="2">
    <source>
        <dbReference type="ARBA" id="ARBA00022729"/>
    </source>
</evidence>
<proteinExistence type="predicted"/>
<feature type="signal peptide" evidence="4">
    <location>
        <begin position="1"/>
        <end position="23"/>
    </location>
</feature>
<feature type="chain" id="PRO_5039269468" evidence="4">
    <location>
        <begin position="24"/>
        <end position="369"/>
    </location>
</feature>
<gene>
    <name evidence="6" type="ORF">LY60_02276</name>
</gene>
<comment type="subcellular location">
    <subcellularLocation>
        <location evidence="1">Secreted</location>
    </subcellularLocation>
</comment>
<dbReference type="GO" id="GO:0005576">
    <property type="term" value="C:extracellular region"/>
    <property type="evidence" value="ECO:0007669"/>
    <property type="project" value="UniProtKB-SubCell"/>
</dbReference>
<keyword evidence="2 4" id="KW-0732">Signal</keyword>
<evidence type="ECO:0000313" key="6">
    <source>
        <dbReference type="EMBL" id="TWH79956.1"/>
    </source>
</evidence>
<dbReference type="RefSeq" id="WP_145083469.1">
    <property type="nucleotide sequence ID" value="NZ_JAYFNS010000022.1"/>
</dbReference>
<feature type="region of interest" description="Disordered" evidence="3">
    <location>
        <begin position="25"/>
        <end position="60"/>
    </location>
</feature>
<dbReference type="SUPFAM" id="SSF88713">
    <property type="entry name" value="Glycoside hydrolase/deacetylase"/>
    <property type="match status" value="1"/>
</dbReference>
<dbReference type="InterPro" id="IPR002509">
    <property type="entry name" value="NODB_dom"/>
</dbReference>
<protein>
    <submittedName>
        <fullName evidence="6">Polysaccharide deacetylase</fullName>
    </submittedName>
</protein>
<evidence type="ECO:0000259" key="5">
    <source>
        <dbReference type="Pfam" id="PF01522"/>
    </source>
</evidence>
<dbReference type="InterPro" id="IPR051398">
    <property type="entry name" value="Polysacch_Deacetylase"/>
</dbReference>
<dbReference type="AlphaFoldDB" id="A0A562J9S2"/>
<dbReference type="PANTHER" id="PTHR34216:SF3">
    <property type="entry name" value="POLY-BETA-1,6-N-ACETYL-D-GLUCOSAMINE N-DEACETYLASE"/>
    <property type="match status" value="1"/>
</dbReference>
<comment type="caution">
    <text evidence="6">The sequence shown here is derived from an EMBL/GenBank/DDBJ whole genome shotgun (WGS) entry which is preliminary data.</text>
</comment>
<accession>A0A562J9S2</accession>
<dbReference type="PANTHER" id="PTHR34216">
    <property type="match status" value="1"/>
</dbReference>
<reference evidence="6 7" key="1">
    <citation type="submission" date="2019-07" db="EMBL/GenBank/DDBJ databases">
        <title>Genomic Encyclopedia of Type Strains, Phase I: the one thousand microbial genomes (KMG-I) project.</title>
        <authorList>
            <person name="Kyrpides N."/>
        </authorList>
    </citation>
    <scope>NUCLEOTIDE SEQUENCE [LARGE SCALE GENOMIC DNA]</scope>
    <source>
        <strain evidence="6 7">DSM 13558</strain>
    </source>
</reference>
<name>A0A562J9S2_9FIRM</name>
<feature type="domain" description="NodB homology" evidence="5">
    <location>
        <begin position="138"/>
        <end position="265"/>
    </location>
</feature>
<dbReference type="Pfam" id="PF01522">
    <property type="entry name" value="Polysacc_deac_1"/>
    <property type="match status" value="1"/>
</dbReference>
<keyword evidence="7" id="KW-1185">Reference proteome</keyword>
<evidence type="ECO:0000256" key="3">
    <source>
        <dbReference type="SAM" id="MobiDB-lite"/>
    </source>
</evidence>
<dbReference type="PROSITE" id="PS51257">
    <property type="entry name" value="PROKAR_LIPOPROTEIN"/>
    <property type="match status" value="1"/>
</dbReference>
<dbReference type="InterPro" id="IPR011330">
    <property type="entry name" value="Glyco_hydro/deAcase_b/a-brl"/>
</dbReference>
<evidence type="ECO:0000256" key="4">
    <source>
        <dbReference type="SAM" id="SignalP"/>
    </source>
</evidence>
<dbReference type="Proteomes" id="UP000315343">
    <property type="component" value="Unassembled WGS sequence"/>
</dbReference>
<evidence type="ECO:0000256" key="1">
    <source>
        <dbReference type="ARBA" id="ARBA00004613"/>
    </source>
</evidence>
<dbReference type="OrthoDB" id="9778320at2"/>
<sequence length="369" mass="42060">MKKAYLLLTVLSFVLLTSCSNIQGEVPSSGSATEQEAPVENEDITLPEETVSNNDNKNNEDEVIIDPVSQIDLSLNPNELGEIMILMYHGIGDTESDWQRTPENFRKDLEYMYQNKYQMISLNDYAKGEIKTKAGYTPIILTFDDGRQNNFNYIEENGQLVIDPDCAVGILEEFKNKYSDFDVTASFFLGTNPFGQKEYVNDKMNFLVDNGYDIGNHTYSHEKLEMLGSDDIQAEIGSVNNIINSYVPDYNIETLALPHGSNPKDEYLDYMLEGSYEGREYKNIAVLDVGWRPAYSPFDTMNNFKSLYRVTASEIKVDNCGMYDYFKQFEAGSREKFISDGNSNVVTIPKKHEEYLNKEITGEKIINVY</sequence>
<dbReference type="GO" id="GO:0016810">
    <property type="term" value="F:hydrolase activity, acting on carbon-nitrogen (but not peptide) bonds"/>
    <property type="evidence" value="ECO:0007669"/>
    <property type="project" value="InterPro"/>
</dbReference>
<dbReference type="Gene3D" id="3.20.20.370">
    <property type="entry name" value="Glycoside hydrolase/deacetylase"/>
    <property type="match status" value="1"/>
</dbReference>